<evidence type="ECO:0000313" key="1">
    <source>
        <dbReference type="EMBL" id="KKN73182.1"/>
    </source>
</evidence>
<protein>
    <submittedName>
        <fullName evidence="1">Uncharacterized protein</fullName>
    </submittedName>
</protein>
<comment type="caution">
    <text evidence="1">The sequence shown here is derived from an EMBL/GenBank/DDBJ whole genome shotgun (WGS) entry which is preliminary data.</text>
</comment>
<name>A0A0F9TE74_9ZZZZ</name>
<reference evidence="1" key="1">
    <citation type="journal article" date="2015" name="Nature">
        <title>Complex archaea that bridge the gap between prokaryotes and eukaryotes.</title>
        <authorList>
            <person name="Spang A."/>
            <person name="Saw J.H."/>
            <person name="Jorgensen S.L."/>
            <person name="Zaremba-Niedzwiedzka K."/>
            <person name="Martijn J."/>
            <person name="Lind A.E."/>
            <person name="van Eijk R."/>
            <person name="Schleper C."/>
            <person name="Guy L."/>
            <person name="Ettema T.J."/>
        </authorList>
    </citation>
    <scope>NUCLEOTIDE SEQUENCE</scope>
</reference>
<organism evidence="1">
    <name type="scientific">marine sediment metagenome</name>
    <dbReference type="NCBI Taxonomy" id="412755"/>
    <lineage>
        <taxon>unclassified sequences</taxon>
        <taxon>metagenomes</taxon>
        <taxon>ecological metagenomes</taxon>
    </lineage>
</organism>
<gene>
    <name evidence="1" type="ORF">LCGC14_0403550</name>
</gene>
<dbReference type="EMBL" id="LAZR01000349">
    <property type="protein sequence ID" value="KKN73182.1"/>
    <property type="molecule type" value="Genomic_DNA"/>
</dbReference>
<proteinExistence type="predicted"/>
<dbReference type="AlphaFoldDB" id="A0A0F9TE74"/>
<sequence>MKKRLLIVLGVLGVLGVLSVFAIDFTDFDAPVSEPGISNNDNEFIWYAGNYNDLIVDISEIAFEITADNNDFRISIEEGEVVFEFTDDSFSVVDISALSFGSDAWSVDYNDLYVDPNG</sequence>
<accession>A0A0F9TE74</accession>